<keyword evidence="1" id="KW-0732">Signal</keyword>
<keyword evidence="3" id="KW-1185">Reference proteome</keyword>
<evidence type="ECO:0000313" key="2">
    <source>
        <dbReference type="Ensembl" id="ENSUPAP00010030215.1"/>
    </source>
</evidence>
<reference evidence="2" key="1">
    <citation type="submission" date="2025-08" db="UniProtKB">
        <authorList>
            <consortium name="Ensembl"/>
        </authorList>
    </citation>
    <scope>IDENTIFICATION</scope>
</reference>
<evidence type="ECO:0000313" key="3">
    <source>
        <dbReference type="Proteomes" id="UP000694417"/>
    </source>
</evidence>
<dbReference type="Ensembl" id="ENSUPAT00010034332.1">
    <property type="protein sequence ID" value="ENSUPAP00010030215.1"/>
    <property type="gene ID" value="ENSUPAG00010023726.1"/>
</dbReference>
<protein>
    <recommendedName>
        <fullName evidence="4">Palmitoyl-protein thioesterase 1</fullName>
    </recommendedName>
</protein>
<feature type="chain" id="PRO_5034818898" description="Palmitoyl-protein thioesterase 1" evidence="1">
    <location>
        <begin position="26"/>
        <end position="54"/>
    </location>
</feature>
<reference evidence="2" key="2">
    <citation type="submission" date="2025-09" db="UniProtKB">
        <authorList>
            <consortium name="Ensembl"/>
        </authorList>
    </citation>
    <scope>IDENTIFICATION</scope>
</reference>
<dbReference type="GeneTree" id="ENSGT00960000190480"/>
<evidence type="ECO:0000256" key="1">
    <source>
        <dbReference type="SAM" id="SignalP"/>
    </source>
</evidence>
<evidence type="ECO:0008006" key="4">
    <source>
        <dbReference type="Google" id="ProtNLM"/>
    </source>
</evidence>
<name>A0A8D2IN67_UROPR</name>
<accession>A0A8D2IN67</accession>
<sequence>MAAPSSLWLLAVALLPWSCAAPALGHLKQPAPLPLVIWHGMGNAWCKENIGMIP</sequence>
<dbReference type="Proteomes" id="UP000694417">
    <property type="component" value="Unplaced"/>
</dbReference>
<proteinExistence type="predicted"/>
<feature type="signal peptide" evidence="1">
    <location>
        <begin position="1"/>
        <end position="25"/>
    </location>
</feature>
<dbReference type="AlphaFoldDB" id="A0A8D2IN67"/>
<organism evidence="2 3">
    <name type="scientific">Urocitellus parryii</name>
    <name type="common">Arctic ground squirrel</name>
    <name type="synonym">Spermophilus parryii</name>
    <dbReference type="NCBI Taxonomy" id="9999"/>
    <lineage>
        <taxon>Eukaryota</taxon>
        <taxon>Metazoa</taxon>
        <taxon>Chordata</taxon>
        <taxon>Craniata</taxon>
        <taxon>Vertebrata</taxon>
        <taxon>Euteleostomi</taxon>
        <taxon>Mammalia</taxon>
        <taxon>Eutheria</taxon>
        <taxon>Euarchontoglires</taxon>
        <taxon>Glires</taxon>
        <taxon>Rodentia</taxon>
        <taxon>Sciuromorpha</taxon>
        <taxon>Sciuridae</taxon>
        <taxon>Xerinae</taxon>
        <taxon>Marmotini</taxon>
        <taxon>Urocitellus</taxon>
    </lineage>
</organism>